<dbReference type="EMBL" id="JAGKQM010000019">
    <property type="protein sequence ID" value="KAH0858687.1"/>
    <property type="molecule type" value="Genomic_DNA"/>
</dbReference>
<reference evidence="2 3" key="1">
    <citation type="submission" date="2021-05" db="EMBL/GenBank/DDBJ databases">
        <title>Genome Assembly of Synthetic Allotetraploid Brassica napus Reveals Homoeologous Exchanges between Subgenomes.</title>
        <authorList>
            <person name="Davis J.T."/>
        </authorList>
    </citation>
    <scope>NUCLEOTIDE SEQUENCE [LARGE SCALE GENOMIC DNA]</scope>
    <source>
        <strain evidence="3">cv. Da-Ae</strain>
        <tissue evidence="2">Seedling</tissue>
    </source>
</reference>
<gene>
    <name evidence="2" type="ORF">HID58_086948</name>
</gene>
<protein>
    <submittedName>
        <fullName evidence="2">Uncharacterized protein</fullName>
    </submittedName>
</protein>
<name>A0ABQ7XTQ8_BRANA</name>
<evidence type="ECO:0000313" key="3">
    <source>
        <dbReference type="Proteomes" id="UP000824890"/>
    </source>
</evidence>
<feature type="non-terminal residue" evidence="2">
    <location>
        <position position="1"/>
    </location>
</feature>
<dbReference type="Proteomes" id="UP000824890">
    <property type="component" value="Unassembled WGS sequence"/>
</dbReference>
<organism evidence="2 3">
    <name type="scientific">Brassica napus</name>
    <name type="common">Rape</name>
    <dbReference type="NCBI Taxonomy" id="3708"/>
    <lineage>
        <taxon>Eukaryota</taxon>
        <taxon>Viridiplantae</taxon>
        <taxon>Streptophyta</taxon>
        <taxon>Embryophyta</taxon>
        <taxon>Tracheophyta</taxon>
        <taxon>Spermatophyta</taxon>
        <taxon>Magnoliopsida</taxon>
        <taxon>eudicotyledons</taxon>
        <taxon>Gunneridae</taxon>
        <taxon>Pentapetalae</taxon>
        <taxon>rosids</taxon>
        <taxon>malvids</taxon>
        <taxon>Brassicales</taxon>
        <taxon>Brassicaceae</taxon>
        <taxon>Brassiceae</taxon>
        <taxon>Brassica</taxon>
    </lineage>
</organism>
<sequence>LNFLELDLPCKNGVHKPTPKESLTTSSPRESSHTPLDSEKCKSLREHDKINGSVSGLTTPVELLRNFFHLQEHIYFTPFTYFILYSLQKNLKQATISDTTTTMKPFYQQFTWSMKYGFITPQTVFIYALQTSSHALQQSCSSYNDEQHRLDMKLRFKI</sequence>
<evidence type="ECO:0000313" key="2">
    <source>
        <dbReference type="EMBL" id="KAH0858687.1"/>
    </source>
</evidence>
<comment type="caution">
    <text evidence="2">The sequence shown here is derived from an EMBL/GenBank/DDBJ whole genome shotgun (WGS) entry which is preliminary data.</text>
</comment>
<feature type="region of interest" description="Disordered" evidence="1">
    <location>
        <begin position="15"/>
        <end position="41"/>
    </location>
</feature>
<accession>A0ABQ7XTQ8</accession>
<feature type="compositionally biased region" description="Basic and acidic residues" evidence="1">
    <location>
        <begin position="30"/>
        <end position="41"/>
    </location>
</feature>
<keyword evidence="3" id="KW-1185">Reference proteome</keyword>
<proteinExistence type="predicted"/>
<evidence type="ECO:0000256" key="1">
    <source>
        <dbReference type="SAM" id="MobiDB-lite"/>
    </source>
</evidence>